<reference evidence="2 3" key="1">
    <citation type="submission" date="2024-04" db="EMBL/GenBank/DDBJ databases">
        <title>Tritrichomonas musculus Genome.</title>
        <authorList>
            <person name="Alves-Ferreira E."/>
            <person name="Grigg M."/>
            <person name="Lorenzi H."/>
            <person name="Galac M."/>
        </authorList>
    </citation>
    <scope>NUCLEOTIDE SEQUENCE [LARGE SCALE GENOMIC DNA]</scope>
    <source>
        <strain evidence="2 3">EAF2021</strain>
    </source>
</reference>
<evidence type="ECO:0000313" key="3">
    <source>
        <dbReference type="Proteomes" id="UP001470230"/>
    </source>
</evidence>
<feature type="compositionally biased region" description="Polar residues" evidence="1">
    <location>
        <begin position="195"/>
        <end position="205"/>
    </location>
</feature>
<proteinExistence type="predicted"/>
<dbReference type="EMBL" id="JAPFFF010000009">
    <property type="protein sequence ID" value="KAK8882098.1"/>
    <property type="molecule type" value="Genomic_DNA"/>
</dbReference>
<protein>
    <submittedName>
        <fullName evidence="2">Uncharacterized protein</fullName>
    </submittedName>
</protein>
<feature type="compositionally biased region" description="Polar residues" evidence="1">
    <location>
        <begin position="277"/>
        <end position="290"/>
    </location>
</feature>
<feature type="compositionally biased region" description="Low complexity" evidence="1">
    <location>
        <begin position="162"/>
        <end position="178"/>
    </location>
</feature>
<evidence type="ECO:0000313" key="2">
    <source>
        <dbReference type="EMBL" id="KAK8882098.1"/>
    </source>
</evidence>
<keyword evidence="3" id="KW-1185">Reference proteome</keyword>
<sequence>MDQDPKTIRRPTKRPMASKNVHIDQECSNCLGCSFSNLNSSQSISPEHYTLSTLKEEISKFDNGCIDKAHAVQSLQYHLAILERYRNEVSNLMIQVEHARLSSRPEQVSKAQVVNYNIPLKIRSGFHHPSTESSSSRNSVIIPSNFLHGSSSSANLLSMTRSSTPLSPSASSSSISFPVQRSPSSPASSRDKLRSASSEPNSLLPQVSDALMDKSSTLINNQNTLENKNDDDVTFLGGQDSFFRAHSDPLNTLSSVSFSSSSATLPISNITSIPRSMSASHFSRNSNSVDGQGDKDSSSGNAPNSTSTKSMTALTIWNNVNKFFVVTPTVEQFQPRLQLSEVPDPKLPLGPHYSIGINQKLKQKFKNGNVQLRIPPEVIAESPEGVTSIIFHRLLAAFVTLSASEVNSLKRKNSQNRVSPYDNISREDNQDLSSDLTSRSSSDISNLIEDNSNENSNISVFQPKVIDTSSLSCPKPDSKNYQNLNYFDDYCNVEQYPVNVAGTSIYSMCPFEQKLMLEVQSLNLIPEPSGLKMTDNEVMNDIIDKTKELRQVTDETNKMKTCLLETLKKEEKRLLERKEKSKKWGTVSFRVEQGPKKDLKRPKKRDKLI</sequence>
<feature type="region of interest" description="Disordered" evidence="1">
    <location>
        <begin position="277"/>
        <end position="308"/>
    </location>
</feature>
<dbReference type="Proteomes" id="UP001470230">
    <property type="component" value="Unassembled WGS sequence"/>
</dbReference>
<feature type="compositionally biased region" description="Low complexity" evidence="1">
    <location>
        <begin position="431"/>
        <end position="450"/>
    </location>
</feature>
<accession>A0ABR2JTH5</accession>
<feature type="compositionally biased region" description="Polar residues" evidence="1">
    <location>
        <begin position="298"/>
        <end position="308"/>
    </location>
</feature>
<evidence type="ECO:0000256" key="1">
    <source>
        <dbReference type="SAM" id="MobiDB-lite"/>
    </source>
</evidence>
<feature type="region of interest" description="Disordered" evidence="1">
    <location>
        <begin position="577"/>
        <end position="609"/>
    </location>
</feature>
<feature type="region of interest" description="Disordered" evidence="1">
    <location>
        <begin position="409"/>
        <end position="450"/>
    </location>
</feature>
<comment type="caution">
    <text evidence="2">The sequence shown here is derived from an EMBL/GenBank/DDBJ whole genome shotgun (WGS) entry which is preliminary data.</text>
</comment>
<organism evidence="2 3">
    <name type="scientific">Tritrichomonas musculus</name>
    <dbReference type="NCBI Taxonomy" id="1915356"/>
    <lineage>
        <taxon>Eukaryota</taxon>
        <taxon>Metamonada</taxon>
        <taxon>Parabasalia</taxon>
        <taxon>Tritrichomonadida</taxon>
        <taxon>Tritrichomonadidae</taxon>
        <taxon>Tritrichomonas</taxon>
    </lineage>
</organism>
<feature type="compositionally biased region" description="Polar residues" evidence="1">
    <location>
        <begin position="179"/>
        <end position="188"/>
    </location>
</feature>
<gene>
    <name evidence="2" type="ORF">M9Y10_044738</name>
</gene>
<feature type="compositionally biased region" description="Basic residues" evidence="1">
    <location>
        <begin position="598"/>
        <end position="609"/>
    </location>
</feature>
<name>A0ABR2JTH5_9EUKA</name>
<feature type="region of interest" description="Disordered" evidence="1">
    <location>
        <begin position="159"/>
        <end position="206"/>
    </location>
</feature>